<feature type="region of interest" description="Disordered" evidence="1">
    <location>
        <begin position="119"/>
        <end position="145"/>
    </location>
</feature>
<gene>
    <name evidence="2" type="ORF">AB1Y20_002893</name>
</gene>
<dbReference type="Proteomes" id="UP001515480">
    <property type="component" value="Unassembled WGS sequence"/>
</dbReference>
<feature type="compositionally biased region" description="Polar residues" evidence="1">
    <location>
        <begin position="165"/>
        <end position="180"/>
    </location>
</feature>
<organism evidence="2 3">
    <name type="scientific">Prymnesium parvum</name>
    <name type="common">Toxic golden alga</name>
    <dbReference type="NCBI Taxonomy" id="97485"/>
    <lineage>
        <taxon>Eukaryota</taxon>
        <taxon>Haptista</taxon>
        <taxon>Haptophyta</taxon>
        <taxon>Prymnesiophyceae</taxon>
        <taxon>Prymnesiales</taxon>
        <taxon>Prymnesiaceae</taxon>
        <taxon>Prymnesium</taxon>
    </lineage>
</organism>
<evidence type="ECO:0000313" key="2">
    <source>
        <dbReference type="EMBL" id="KAL1518605.1"/>
    </source>
</evidence>
<dbReference type="AlphaFoldDB" id="A0AB34JCI2"/>
<proteinExistence type="predicted"/>
<keyword evidence="3" id="KW-1185">Reference proteome</keyword>
<dbReference type="EMBL" id="JBGBPQ010000010">
    <property type="protein sequence ID" value="KAL1518605.1"/>
    <property type="molecule type" value="Genomic_DNA"/>
</dbReference>
<feature type="region of interest" description="Disordered" evidence="1">
    <location>
        <begin position="165"/>
        <end position="212"/>
    </location>
</feature>
<comment type="caution">
    <text evidence="2">The sequence shown here is derived from an EMBL/GenBank/DDBJ whole genome shotgun (WGS) entry which is preliminary data.</text>
</comment>
<sequence>MELERRGSGVGGRQHVGVALAAPSDPRCVCHKRIKLAAHELRASQCQACDDGWSVRGRDSISTELVPTAGAPQPSSPYTPIPIVLQPRRLFLDSPAPATEAYDVMNDQSRVEVPLEAFPEQNDTPWGEGTPNEFTPNTSPARRSTSPQIGVALAAARVRALDSLSCGSRTPNSDIATPSRSMPALPPTPGAPGSGIRRTMAHVASPSSSSNPTELCVMMELSQILTGIKLGSKRMLDDST</sequence>
<feature type="compositionally biased region" description="Polar residues" evidence="1">
    <location>
        <begin position="132"/>
        <end position="145"/>
    </location>
</feature>
<accession>A0AB34JCI2</accession>
<reference evidence="2 3" key="1">
    <citation type="journal article" date="2024" name="Science">
        <title>Giant polyketide synthase enzymes in the biosynthesis of giant marine polyether toxins.</title>
        <authorList>
            <person name="Fallon T.R."/>
            <person name="Shende V.V."/>
            <person name="Wierzbicki I.H."/>
            <person name="Pendleton A.L."/>
            <person name="Watervoot N.F."/>
            <person name="Auber R.P."/>
            <person name="Gonzalez D.J."/>
            <person name="Wisecaver J.H."/>
            <person name="Moore B.S."/>
        </authorList>
    </citation>
    <scope>NUCLEOTIDE SEQUENCE [LARGE SCALE GENOMIC DNA]</scope>
    <source>
        <strain evidence="2 3">12B1</strain>
    </source>
</reference>
<evidence type="ECO:0000313" key="3">
    <source>
        <dbReference type="Proteomes" id="UP001515480"/>
    </source>
</evidence>
<evidence type="ECO:0000256" key="1">
    <source>
        <dbReference type="SAM" id="MobiDB-lite"/>
    </source>
</evidence>
<protein>
    <submittedName>
        <fullName evidence="2">Uncharacterized protein</fullName>
    </submittedName>
</protein>
<name>A0AB34JCI2_PRYPA</name>